<evidence type="ECO:0000313" key="19">
    <source>
        <dbReference type="EMBL" id="AFJ14661.1"/>
    </source>
</evidence>
<feature type="transmembrane region" description="Helical" evidence="16">
    <location>
        <begin position="60"/>
        <end position="87"/>
    </location>
</feature>
<dbReference type="PRINTS" id="PR01166">
    <property type="entry name" value="CYCOXIDASEII"/>
</dbReference>
<dbReference type="EMBL" id="JQ809443">
    <property type="protein sequence ID" value="AFJ14661.1"/>
    <property type="molecule type" value="Genomic_DNA"/>
</dbReference>
<name>A0A806GM67_9BILA</name>
<evidence type="ECO:0000259" key="18">
    <source>
        <dbReference type="Pfam" id="PF02790"/>
    </source>
</evidence>
<evidence type="ECO:0000256" key="16">
    <source>
        <dbReference type="SAM" id="Phobius"/>
    </source>
</evidence>
<keyword evidence="4 15" id="KW-0813">Transport</keyword>
<keyword evidence="15 19" id="KW-0496">Mitochondrion</keyword>
<evidence type="ECO:0000256" key="9">
    <source>
        <dbReference type="ARBA" id="ARBA00022967"/>
    </source>
</evidence>
<dbReference type="PROSITE" id="PS00078">
    <property type="entry name" value="COX2"/>
    <property type="match status" value="1"/>
</dbReference>
<comment type="catalytic activity">
    <reaction evidence="14">
        <text>4 Fe(II)-[cytochrome c] + O2 + 8 H(+)(in) = 4 Fe(III)-[cytochrome c] + 2 H2O + 4 H(+)(out)</text>
        <dbReference type="Rhea" id="RHEA:11436"/>
        <dbReference type="Rhea" id="RHEA-COMP:10350"/>
        <dbReference type="Rhea" id="RHEA-COMP:14399"/>
        <dbReference type="ChEBI" id="CHEBI:15377"/>
        <dbReference type="ChEBI" id="CHEBI:15378"/>
        <dbReference type="ChEBI" id="CHEBI:15379"/>
        <dbReference type="ChEBI" id="CHEBI:29033"/>
        <dbReference type="ChEBI" id="CHEBI:29034"/>
        <dbReference type="EC" id="7.1.1.9"/>
    </reaction>
    <physiologicalReaction direction="left-to-right" evidence="14">
        <dbReference type="Rhea" id="RHEA:11437"/>
    </physiologicalReaction>
</comment>
<dbReference type="Pfam" id="PF00116">
    <property type="entry name" value="COX2"/>
    <property type="match status" value="1"/>
</dbReference>
<dbReference type="SUPFAM" id="SSF81464">
    <property type="entry name" value="Cytochrome c oxidase subunit II-like, transmembrane region"/>
    <property type="match status" value="1"/>
</dbReference>
<comment type="cofactor">
    <cofactor evidence="15">
        <name>Cu cation</name>
        <dbReference type="ChEBI" id="CHEBI:23378"/>
    </cofactor>
    <text evidence="15">Binds a copper A center.</text>
</comment>
<evidence type="ECO:0000256" key="2">
    <source>
        <dbReference type="ARBA" id="ARBA00007866"/>
    </source>
</evidence>
<evidence type="ECO:0000256" key="3">
    <source>
        <dbReference type="ARBA" id="ARBA00015946"/>
    </source>
</evidence>
<feature type="transmembrane region" description="Helical" evidence="16">
    <location>
        <begin position="26"/>
        <end position="48"/>
    </location>
</feature>
<evidence type="ECO:0000256" key="4">
    <source>
        <dbReference type="ARBA" id="ARBA00022448"/>
    </source>
</evidence>
<keyword evidence="9" id="KW-1278">Translocase</keyword>
<feature type="domain" description="Cytochrome oxidase subunit II copper A binding" evidence="17">
    <location>
        <begin position="98"/>
        <end position="207"/>
    </location>
</feature>
<keyword evidence="13 15" id="KW-0472">Membrane</keyword>
<dbReference type="InterPro" id="IPR001505">
    <property type="entry name" value="Copper_CuA"/>
</dbReference>
<evidence type="ECO:0000256" key="15">
    <source>
        <dbReference type="RuleBase" id="RU000457"/>
    </source>
</evidence>
<evidence type="ECO:0000256" key="12">
    <source>
        <dbReference type="ARBA" id="ARBA00023008"/>
    </source>
</evidence>
<dbReference type="GO" id="GO:0005743">
    <property type="term" value="C:mitochondrial inner membrane"/>
    <property type="evidence" value="ECO:0007669"/>
    <property type="project" value="UniProtKB-SubCell"/>
</dbReference>
<dbReference type="InterPro" id="IPR045187">
    <property type="entry name" value="CcO_II"/>
</dbReference>
<dbReference type="Gene3D" id="2.60.40.420">
    <property type="entry name" value="Cupredoxins - blue copper proteins"/>
    <property type="match status" value="1"/>
</dbReference>
<comment type="subcellular location">
    <subcellularLocation>
        <location evidence="1">Membrane</location>
        <topology evidence="1">Multi-pass membrane protein</topology>
    </subcellularLocation>
    <subcellularLocation>
        <location evidence="15">Mitochondrion inner membrane</location>
        <topology evidence="15">Multi-pass membrane protein</topology>
    </subcellularLocation>
</comment>
<proteinExistence type="inferred from homology"/>
<sequence length="258" mass="28715">MLKWGEVGLSDGISVFQEGVVQFNDYIMVMSLFVFWFVMLLILVEVVLKVGGDREGGGGLLLEAVWTLLPMLVLVFMAYPSLVLLYVGESFSEYSYQVLVIGRQWYWDYVVNGGVDSSYMVADSSIEYRVLDVDNRLVLPAFTGVEILCTSGDVIHSWAVPSLGIKVDCVPGRLNRVDLEVLGGGVFYGQCSELCGVMHSFMPIVKKVLPLGVMMNSWVEWISGLQIPYVVTLNYIQLLCVVENYSDVDGAVCLYSYC</sequence>
<keyword evidence="7 15" id="KW-0479">Metal-binding</keyword>
<organism evidence="19">
    <name type="scientific">Pomphorhynchus laevis</name>
    <dbReference type="NCBI Taxonomy" id="141832"/>
    <lineage>
        <taxon>Eukaryota</taxon>
        <taxon>Metazoa</taxon>
        <taxon>Spiralia</taxon>
        <taxon>Lophotrochozoa</taxon>
        <taxon>Acanthocephala</taxon>
        <taxon>Palaeacanthocephala</taxon>
        <taxon>Echinorhynchida</taxon>
        <taxon>Pomphorhynchidae</taxon>
        <taxon>Pomphorhynchus</taxon>
    </lineage>
</organism>
<evidence type="ECO:0000256" key="14">
    <source>
        <dbReference type="ARBA" id="ARBA00049512"/>
    </source>
</evidence>
<dbReference type="PANTHER" id="PTHR22888:SF9">
    <property type="entry name" value="CYTOCHROME C OXIDASE SUBUNIT 2"/>
    <property type="match status" value="1"/>
</dbReference>
<dbReference type="PANTHER" id="PTHR22888">
    <property type="entry name" value="CYTOCHROME C OXIDASE, SUBUNIT II"/>
    <property type="match status" value="1"/>
</dbReference>
<keyword evidence="11 16" id="KW-1133">Transmembrane helix</keyword>
<evidence type="ECO:0000256" key="13">
    <source>
        <dbReference type="ARBA" id="ARBA00023136"/>
    </source>
</evidence>
<dbReference type="Pfam" id="PF02790">
    <property type="entry name" value="COX2_TM"/>
    <property type="match status" value="1"/>
</dbReference>
<evidence type="ECO:0000256" key="8">
    <source>
        <dbReference type="ARBA" id="ARBA00022842"/>
    </source>
</evidence>
<evidence type="ECO:0000256" key="6">
    <source>
        <dbReference type="ARBA" id="ARBA00022692"/>
    </source>
</evidence>
<dbReference type="AlphaFoldDB" id="A0A806GM67"/>
<dbReference type="InterPro" id="IPR002429">
    <property type="entry name" value="CcO_II-like_C"/>
</dbReference>
<dbReference type="InterPro" id="IPR036257">
    <property type="entry name" value="Cyt_c_oxidase_su2_TM_sf"/>
</dbReference>
<dbReference type="GO" id="GO:0005507">
    <property type="term" value="F:copper ion binding"/>
    <property type="evidence" value="ECO:0007669"/>
    <property type="project" value="InterPro"/>
</dbReference>
<dbReference type="InterPro" id="IPR008972">
    <property type="entry name" value="Cupredoxin"/>
</dbReference>
<evidence type="ECO:0000256" key="7">
    <source>
        <dbReference type="ARBA" id="ARBA00022723"/>
    </source>
</evidence>
<keyword evidence="10 15" id="KW-0249">Electron transport</keyword>
<keyword evidence="12 15" id="KW-0186">Copper</keyword>
<evidence type="ECO:0000256" key="1">
    <source>
        <dbReference type="ARBA" id="ARBA00004141"/>
    </source>
</evidence>
<keyword evidence="15" id="KW-0999">Mitochondrion inner membrane</keyword>
<evidence type="ECO:0000256" key="10">
    <source>
        <dbReference type="ARBA" id="ARBA00022982"/>
    </source>
</evidence>
<keyword evidence="5 15" id="KW-0679">Respiratory chain</keyword>
<gene>
    <name evidence="19" type="primary">COX2</name>
</gene>
<evidence type="ECO:0000259" key="17">
    <source>
        <dbReference type="Pfam" id="PF00116"/>
    </source>
</evidence>
<evidence type="ECO:0000256" key="11">
    <source>
        <dbReference type="ARBA" id="ARBA00022989"/>
    </source>
</evidence>
<comment type="function">
    <text evidence="15">Component of the cytochrome c oxidase, the last enzyme in the mitochondrial electron transport chain which drives oxidative phosphorylation. The respiratory chain contains 3 multisubunit complexes succinate dehydrogenase (complex II, CII), ubiquinol-cytochrome c oxidoreductase (cytochrome b-c1 complex, complex III, CIII) and cytochrome c oxidase (complex IV, CIV), that cooperate to transfer electrons derived from NADH and succinate to molecular oxygen, creating an electrochemical gradient over the inner membrane that drives transmembrane transport and the ATP synthase. Cytochrome c oxidase is the component of the respiratory chain that catalyzes the reduction of oxygen to water. Electrons originating from reduced cytochrome c in the intermembrane space (IMS) are transferred via the dinuclear copper A center (CU(A)) of subunit 2 and heme A of subunit 1 to the active site in subunit 1, a binuclear center (BNC) formed by heme A3 and copper B (CU(B)). The BNC reduces molecular oxygen to 2 water molecules using 4 electrons from cytochrome c in the IMS and 4 protons from the mitochondrial matrix.</text>
</comment>
<geneLocation type="mitochondrion" evidence="19"/>
<dbReference type="InterPro" id="IPR011759">
    <property type="entry name" value="Cyt_c_oxidase_su2_TM_dom"/>
</dbReference>
<dbReference type="SUPFAM" id="SSF49503">
    <property type="entry name" value="Cupredoxins"/>
    <property type="match status" value="1"/>
</dbReference>
<comment type="similarity">
    <text evidence="2 15">Belongs to the cytochrome c oxidase subunit 2 family.</text>
</comment>
<dbReference type="Gene3D" id="1.10.287.90">
    <property type="match status" value="1"/>
</dbReference>
<protein>
    <recommendedName>
        <fullName evidence="3 15">Cytochrome c oxidase subunit 2</fullName>
    </recommendedName>
</protein>
<feature type="domain" description="Cytochrome oxidase subunit II transmembrane region profile" evidence="18">
    <location>
        <begin position="4"/>
        <end position="83"/>
    </location>
</feature>
<keyword evidence="6 15" id="KW-0812">Transmembrane</keyword>
<dbReference type="GO" id="GO:0004129">
    <property type="term" value="F:cytochrome-c oxidase activity"/>
    <property type="evidence" value="ECO:0007669"/>
    <property type="project" value="UniProtKB-EC"/>
</dbReference>
<accession>A0A806GM67</accession>
<reference evidence="19" key="1">
    <citation type="submission" date="2012-03" db="EMBL/GenBank/DDBJ databases">
        <title>The complete mitochondrial genome sequence of Pomphorhynchus laevis (Acanthocephala: Palaeacanthocephala).</title>
        <authorList>
            <person name="Pan T."/>
            <person name="Nie P."/>
        </authorList>
    </citation>
    <scope>NUCLEOTIDE SEQUENCE</scope>
    <source>
        <strain evidence="19">Prist</strain>
    </source>
</reference>
<dbReference type="GO" id="GO:0042773">
    <property type="term" value="P:ATP synthesis coupled electron transport"/>
    <property type="evidence" value="ECO:0007669"/>
    <property type="project" value="TreeGrafter"/>
</dbReference>
<evidence type="ECO:0000256" key="5">
    <source>
        <dbReference type="ARBA" id="ARBA00022660"/>
    </source>
</evidence>
<keyword evidence="8" id="KW-0460">Magnesium</keyword>